<dbReference type="Gene3D" id="3.40.720.10">
    <property type="entry name" value="Alkaline Phosphatase, subunit A"/>
    <property type="match status" value="1"/>
</dbReference>
<reference evidence="2 3" key="1">
    <citation type="submission" date="2019-07" db="EMBL/GenBank/DDBJ databases">
        <title>Whole genome shotgun sequence of Alkalibacillus haloalkaliphilus NBRC 103110.</title>
        <authorList>
            <person name="Hosoyama A."/>
            <person name="Uohara A."/>
            <person name="Ohji S."/>
            <person name="Ichikawa N."/>
        </authorList>
    </citation>
    <scope>NUCLEOTIDE SEQUENCE [LARGE SCALE GENOMIC DNA]</scope>
    <source>
        <strain evidence="2 3">NBRC 103110</strain>
    </source>
</reference>
<evidence type="ECO:0000313" key="3">
    <source>
        <dbReference type="Proteomes" id="UP000321440"/>
    </source>
</evidence>
<feature type="chain" id="PRO_5038743588" description="Alkaline phosphatase family protein" evidence="1">
    <location>
        <begin position="25"/>
        <end position="533"/>
    </location>
</feature>
<dbReference type="SUPFAM" id="SSF53649">
    <property type="entry name" value="Alkaline phosphatase-like"/>
    <property type="match status" value="1"/>
</dbReference>
<dbReference type="InterPro" id="IPR002591">
    <property type="entry name" value="Phosphodiest/P_Trfase"/>
</dbReference>
<keyword evidence="3" id="KW-1185">Reference proteome</keyword>
<protein>
    <recommendedName>
        <fullName evidence="4">Alkaline phosphatase family protein</fullName>
    </recommendedName>
</protein>
<dbReference type="Pfam" id="PF01663">
    <property type="entry name" value="Phosphodiest"/>
    <property type="match status" value="1"/>
</dbReference>
<comment type="caution">
    <text evidence="2">The sequence shown here is derived from an EMBL/GenBank/DDBJ whole genome shotgun (WGS) entry which is preliminary data.</text>
</comment>
<dbReference type="PROSITE" id="PS51257">
    <property type="entry name" value="PROKAR_LIPOPROTEIN"/>
    <property type="match status" value="1"/>
</dbReference>
<evidence type="ECO:0000256" key="1">
    <source>
        <dbReference type="SAM" id="SignalP"/>
    </source>
</evidence>
<gene>
    <name evidence="2" type="ORF">AHA02nite_12560</name>
</gene>
<dbReference type="RefSeq" id="WP_146815449.1">
    <property type="nucleotide sequence ID" value="NZ_BJYA01000005.1"/>
</dbReference>
<dbReference type="OrthoDB" id="2381338at2"/>
<evidence type="ECO:0008006" key="4">
    <source>
        <dbReference type="Google" id="ProtNLM"/>
    </source>
</evidence>
<evidence type="ECO:0000313" key="2">
    <source>
        <dbReference type="EMBL" id="GEN45480.1"/>
    </source>
</evidence>
<sequence>MNRPFNTFLLFVLFSLTISGCQHNQSSEDEKYEEQVDSSFSDKKVVMVMIDSIMDHTLNHVIEEGDAPALQYLKENGQYYPDLIAPVPSMSVTIESTILTGEMPDQHHVPGLSWYDEKEDRIVNYGTTWQFWMKNDFSQSAYDVLYRLNNEHLNEDVPTIFEELDKEGLTSGSINLIVYRGNHPHQLTIPLYLDEVSDLPETIETKGPNVLALGRVTKPEIIEDEEELSDGLFNRIGLQDQYSMEVVQELIDQDDQPDFTFIFFPENDRETHKNSPSYTGGIEDAEEYLQGILNSYESWEEAIEENIFIVFGDHGQDQMLEKEEDIAIDLESLYAEYSFAELGEPVSQGEVAFGINQRSAYVYDVHDAGILPELAEQSLQDSRIDFAAWQEGDEVHVISPDVEGLLQFKVNGEWIDRYDQSWSIEGNEQILDLNMSRNEVVYSDYPDVLNHLITALNSHDTPKIMLAAKPGHSFRAEGITIHEAGGEHGGFHKNDLMASMIVSGTDQSPEYIRMVDLKDYILKLLTSDSEPIE</sequence>
<name>A0A511W355_9BACI</name>
<feature type="signal peptide" evidence="1">
    <location>
        <begin position="1"/>
        <end position="24"/>
    </location>
</feature>
<dbReference type="InterPro" id="IPR017850">
    <property type="entry name" value="Alkaline_phosphatase_core_sf"/>
</dbReference>
<dbReference type="PANTHER" id="PTHR10151">
    <property type="entry name" value="ECTONUCLEOTIDE PYROPHOSPHATASE/PHOSPHODIESTERASE"/>
    <property type="match status" value="1"/>
</dbReference>
<dbReference type="EMBL" id="BJYA01000005">
    <property type="protein sequence ID" value="GEN45480.1"/>
    <property type="molecule type" value="Genomic_DNA"/>
</dbReference>
<accession>A0A511W355</accession>
<dbReference type="Proteomes" id="UP000321440">
    <property type="component" value="Unassembled WGS sequence"/>
</dbReference>
<proteinExistence type="predicted"/>
<dbReference type="PANTHER" id="PTHR10151:SF120">
    <property type="entry name" value="BIS(5'-ADENOSYL)-TRIPHOSPHATASE"/>
    <property type="match status" value="1"/>
</dbReference>
<dbReference type="GO" id="GO:0016787">
    <property type="term" value="F:hydrolase activity"/>
    <property type="evidence" value="ECO:0007669"/>
    <property type="project" value="UniProtKB-ARBA"/>
</dbReference>
<keyword evidence="1" id="KW-0732">Signal</keyword>
<organism evidence="2 3">
    <name type="scientific">Alkalibacillus haloalkaliphilus</name>
    <dbReference type="NCBI Taxonomy" id="94136"/>
    <lineage>
        <taxon>Bacteria</taxon>
        <taxon>Bacillati</taxon>
        <taxon>Bacillota</taxon>
        <taxon>Bacilli</taxon>
        <taxon>Bacillales</taxon>
        <taxon>Bacillaceae</taxon>
        <taxon>Alkalibacillus</taxon>
    </lineage>
</organism>
<dbReference type="AlphaFoldDB" id="A0A511W355"/>